<evidence type="ECO:0000313" key="2">
    <source>
        <dbReference type="Proteomes" id="UP001066276"/>
    </source>
</evidence>
<accession>A0AAV7MPY0</accession>
<comment type="caution">
    <text evidence="1">The sequence shown here is derived from an EMBL/GenBank/DDBJ whole genome shotgun (WGS) entry which is preliminary data.</text>
</comment>
<proteinExistence type="predicted"/>
<sequence>MLGPGTCPESEVRSATNFEGSPVATLGAAPAGPHVLCGASACCRPGSPGRHAATRCLRRALQTRRAA</sequence>
<dbReference type="AlphaFoldDB" id="A0AAV7MPY0"/>
<keyword evidence="2" id="KW-1185">Reference proteome</keyword>
<reference evidence="1" key="1">
    <citation type="journal article" date="2022" name="bioRxiv">
        <title>Sequencing and chromosome-scale assembly of the giantPleurodeles waltlgenome.</title>
        <authorList>
            <person name="Brown T."/>
            <person name="Elewa A."/>
            <person name="Iarovenko S."/>
            <person name="Subramanian E."/>
            <person name="Araus A.J."/>
            <person name="Petzold A."/>
            <person name="Susuki M."/>
            <person name="Suzuki K.-i.T."/>
            <person name="Hayashi T."/>
            <person name="Toyoda A."/>
            <person name="Oliveira C."/>
            <person name="Osipova E."/>
            <person name="Leigh N.D."/>
            <person name="Simon A."/>
            <person name="Yun M.H."/>
        </authorList>
    </citation>
    <scope>NUCLEOTIDE SEQUENCE</scope>
    <source>
        <strain evidence="1">20211129_DDA</strain>
        <tissue evidence="1">Liver</tissue>
    </source>
</reference>
<gene>
    <name evidence="1" type="ORF">NDU88_002837</name>
</gene>
<dbReference type="EMBL" id="JANPWB010000013">
    <property type="protein sequence ID" value="KAJ1105431.1"/>
    <property type="molecule type" value="Genomic_DNA"/>
</dbReference>
<name>A0AAV7MPY0_PLEWA</name>
<dbReference type="Proteomes" id="UP001066276">
    <property type="component" value="Chromosome 9"/>
</dbReference>
<evidence type="ECO:0000313" key="1">
    <source>
        <dbReference type="EMBL" id="KAJ1105431.1"/>
    </source>
</evidence>
<organism evidence="1 2">
    <name type="scientific">Pleurodeles waltl</name>
    <name type="common">Iberian ribbed newt</name>
    <dbReference type="NCBI Taxonomy" id="8319"/>
    <lineage>
        <taxon>Eukaryota</taxon>
        <taxon>Metazoa</taxon>
        <taxon>Chordata</taxon>
        <taxon>Craniata</taxon>
        <taxon>Vertebrata</taxon>
        <taxon>Euteleostomi</taxon>
        <taxon>Amphibia</taxon>
        <taxon>Batrachia</taxon>
        <taxon>Caudata</taxon>
        <taxon>Salamandroidea</taxon>
        <taxon>Salamandridae</taxon>
        <taxon>Pleurodelinae</taxon>
        <taxon>Pleurodeles</taxon>
    </lineage>
</organism>
<protein>
    <submittedName>
        <fullName evidence="1">Uncharacterized protein</fullName>
    </submittedName>
</protein>